<dbReference type="RefSeq" id="WP_285930670.1">
    <property type="nucleotide sequence ID" value="NZ_JASTZU010000018.1"/>
</dbReference>
<comment type="caution">
    <text evidence="2">The sequence shown here is derived from an EMBL/GenBank/DDBJ whole genome shotgun (WGS) entry which is preliminary data.</text>
</comment>
<accession>A0ABT7L3E1</accession>
<proteinExistence type="predicted"/>
<keyword evidence="1" id="KW-0812">Transmembrane</keyword>
<evidence type="ECO:0000313" key="3">
    <source>
        <dbReference type="Proteomes" id="UP001235343"/>
    </source>
</evidence>
<keyword evidence="3" id="KW-1185">Reference proteome</keyword>
<evidence type="ECO:0000256" key="1">
    <source>
        <dbReference type="SAM" id="Phobius"/>
    </source>
</evidence>
<feature type="transmembrane region" description="Helical" evidence="1">
    <location>
        <begin position="227"/>
        <end position="246"/>
    </location>
</feature>
<dbReference type="EMBL" id="JASTZU010000018">
    <property type="protein sequence ID" value="MDL4839722.1"/>
    <property type="molecule type" value="Genomic_DNA"/>
</dbReference>
<protein>
    <submittedName>
        <fullName evidence="2">Multidrug resistance efflux transporter family protein</fullName>
    </submittedName>
</protein>
<sequence>MKGLLLGIIAAFFFSFTFLINRMMEIGGGSWYFSSSLRFFFMIPFLVLIVWFKSGFSPLWNSIKANPIPWFLWSFVGFVLFYAPITFAAGFAPGWLVAGTFQLTIVAGMLLSPLFWQETSDGLRSRQAIPIRSLFSSLVIFTGVLFIQWQHATQISLGIAFLAAFPVIISAFSYPLGNRKMMELTDGKLDTFSRVLGMTLMSTPAWIVLFIIGTIKHGLPSSTQVGQTAMVAVCSGVIATLLFFYATDLVRKQPNQLAAVEATQSMEVLFALGLELIIINAIIPSTPAFIGLLLIIVGMLLHSFLSRPTQRIKIDKELPEKVL</sequence>
<keyword evidence="1" id="KW-0472">Membrane</keyword>
<keyword evidence="1" id="KW-1133">Transmembrane helix</keyword>
<organism evidence="2 3">
    <name type="scientific">Aquibacillus rhizosphaerae</name>
    <dbReference type="NCBI Taxonomy" id="3051431"/>
    <lineage>
        <taxon>Bacteria</taxon>
        <taxon>Bacillati</taxon>
        <taxon>Bacillota</taxon>
        <taxon>Bacilli</taxon>
        <taxon>Bacillales</taxon>
        <taxon>Bacillaceae</taxon>
        <taxon>Aquibacillus</taxon>
    </lineage>
</organism>
<dbReference type="Proteomes" id="UP001235343">
    <property type="component" value="Unassembled WGS sequence"/>
</dbReference>
<dbReference type="InterPro" id="IPR032713">
    <property type="entry name" value="EmrE"/>
</dbReference>
<feature type="transmembrane region" description="Helical" evidence="1">
    <location>
        <begin position="155"/>
        <end position="174"/>
    </location>
</feature>
<feature type="transmembrane region" description="Helical" evidence="1">
    <location>
        <begin position="195"/>
        <end position="215"/>
    </location>
</feature>
<evidence type="ECO:0000313" key="2">
    <source>
        <dbReference type="EMBL" id="MDL4839722.1"/>
    </source>
</evidence>
<feature type="transmembrane region" description="Helical" evidence="1">
    <location>
        <begin position="128"/>
        <end position="149"/>
    </location>
</feature>
<feature type="transmembrane region" description="Helical" evidence="1">
    <location>
        <begin position="266"/>
        <end position="283"/>
    </location>
</feature>
<dbReference type="Pfam" id="PF13536">
    <property type="entry name" value="EmrE"/>
    <property type="match status" value="1"/>
</dbReference>
<feature type="transmembrane region" description="Helical" evidence="1">
    <location>
        <begin position="35"/>
        <end position="56"/>
    </location>
</feature>
<feature type="transmembrane region" description="Helical" evidence="1">
    <location>
        <begin position="95"/>
        <end position="116"/>
    </location>
</feature>
<feature type="transmembrane region" description="Helical" evidence="1">
    <location>
        <begin position="289"/>
        <end position="306"/>
    </location>
</feature>
<gene>
    <name evidence="2" type="ORF">QQS35_04520</name>
</gene>
<feature type="transmembrane region" description="Helical" evidence="1">
    <location>
        <begin position="68"/>
        <end position="89"/>
    </location>
</feature>
<reference evidence="2 3" key="1">
    <citation type="submission" date="2023-06" db="EMBL/GenBank/DDBJ databases">
        <title>Aquibacillus rhizosphaerae LR5S19.</title>
        <authorList>
            <person name="Sun J.-Q."/>
        </authorList>
    </citation>
    <scope>NUCLEOTIDE SEQUENCE [LARGE SCALE GENOMIC DNA]</scope>
    <source>
        <strain evidence="2 3">LR5S19</strain>
    </source>
</reference>
<name>A0ABT7L3E1_9BACI</name>